<evidence type="ECO:0000313" key="1">
    <source>
        <dbReference type="EMBL" id="CAH1993936.1"/>
    </source>
</evidence>
<reference evidence="1" key="1">
    <citation type="submission" date="2022-03" db="EMBL/GenBank/DDBJ databases">
        <authorList>
            <person name="Sayadi A."/>
        </authorList>
    </citation>
    <scope>NUCLEOTIDE SEQUENCE</scope>
</reference>
<gene>
    <name evidence="1" type="ORF">ACAOBT_LOCUS21824</name>
</gene>
<name>A0A9P0LFT9_ACAOB</name>
<accession>A0A9P0LFT9</accession>
<sequence>MRTLGCSPFYCSRKILQQSDRKFLMPFLKNAL</sequence>
<dbReference type="AlphaFoldDB" id="A0A9P0LFT9"/>
<comment type="caution">
    <text evidence="1">The sequence shown here is derived from an EMBL/GenBank/DDBJ whole genome shotgun (WGS) entry which is preliminary data.</text>
</comment>
<organism evidence="1 2">
    <name type="scientific">Acanthoscelides obtectus</name>
    <name type="common">Bean weevil</name>
    <name type="synonym">Bruchus obtectus</name>
    <dbReference type="NCBI Taxonomy" id="200917"/>
    <lineage>
        <taxon>Eukaryota</taxon>
        <taxon>Metazoa</taxon>
        <taxon>Ecdysozoa</taxon>
        <taxon>Arthropoda</taxon>
        <taxon>Hexapoda</taxon>
        <taxon>Insecta</taxon>
        <taxon>Pterygota</taxon>
        <taxon>Neoptera</taxon>
        <taxon>Endopterygota</taxon>
        <taxon>Coleoptera</taxon>
        <taxon>Polyphaga</taxon>
        <taxon>Cucujiformia</taxon>
        <taxon>Chrysomeloidea</taxon>
        <taxon>Chrysomelidae</taxon>
        <taxon>Bruchinae</taxon>
        <taxon>Bruchini</taxon>
        <taxon>Acanthoscelides</taxon>
    </lineage>
</organism>
<keyword evidence="2" id="KW-1185">Reference proteome</keyword>
<evidence type="ECO:0000313" key="2">
    <source>
        <dbReference type="Proteomes" id="UP001152888"/>
    </source>
</evidence>
<protein>
    <submittedName>
        <fullName evidence="1">Uncharacterized protein</fullName>
    </submittedName>
</protein>
<dbReference type="EMBL" id="CAKOFQ010007188">
    <property type="protein sequence ID" value="CAH1993936.1"/>
    <property type="molecule type" value="Genomic_DNA"/>
</dbReference>
<proteinExistence type="predicted"/>
<dbReference type="Proteomes" id="UP001152888">
    <property type="component" value="Unassembled WGS sequence"/>
</dbReference>